<keyword evidence="4 6" id="KW-1133">Transmembrane helix</keyword>
<dbReference type="KEGG" id="sace:GIY23_11370"/>
<evidence type="ECO:0000256" key="6">
    <source>
        <dbReference type="RuleBase" id="RU363041"/>
    </source>
</evidence>
<comment type="subcellular location">
    <subcellularLocation>
        <location evidence="6">Cell membrane</location>
        <topology evidence="6">Multi-pass membrane protein</topology>
    </subcellularLocation>
    <subcellularLocation>
        <location evidence="1">Membrane</location>
        <topology evidence="1">Multi-pass membrane protein</topology>
    </subcellularLocation>
</comment>
<feature type="transmembrane region" description="Helical" evidence="6">
    <location>
        <begin position="261"/>
        <end position="279"/>
    </location>
</feature>
<dbReference type="EMBL" id="CP045929">
    <property type="protein sequence ID" value="QGK70040.1"/>
    <property type="molecule type" value="Genomic_DNA"/>
</dbReference>
<name>A0A5Q3Q8A8_9PSEU</name>
<feature type="transmembrane region" description="Helical" evidence="6">
    <location>
        <begin position="232"/>
        <end position="255"/>
    </location>
</feature>
<feature type="transmembrane region" description="Helical" evidence="6">
    <location>
        <begin position="101"/>
        <end position="120"/>
    </location>
</feature>
<gene>
    <name evidence="7" type="ORF">GIY23_11370</name>
</gene>
<dbReference type="AlphaFoldDB" id="A0A5Q3Q8A8"/>
<keyword evidence="3 6" id="KW-0812">Transmembrane</keyword>
<dbReference type="RefSeq" id="WP_154076623.1">
    <property type="nucleotide sequence ID" value="NZ_CP045929.1"/>
</dbReference>
<protein>
    <recommendedName>
        <fullName evidence="6">Probable membrane transporter protein</fullName>
    </recommendedName>
</protein>
<evidence type="ECO:0000313" key="7">
    <source>
        <dbReference type="EMBL" id="QGK70040.1"/>
    </source>
</evidence>
<evidence type="ECO:0000256" key="5">
    <source>
        <dbReference type="ARBA" id="ARBA00023136"/>
    </source>
</evidence>
<feature type="transmembrane region" description="Helical" evidence="6">
    <location>
        <begin position="73"/>
        <end position="94"/>
    </location>
</feature>
<evidence type="ECO:0000256" key="3">
    <source>
        <dbReference type="ARBA" id="ARBA00022692"/>
    </source>
</evidence>
<comment type="similarity">
    <text evidence="2 6">Belongs to the 4-toluene sulfonate uptake permease (TSUP) (TC 2.A.102) family.</text>
</comment>
<evidence type="ECO:0000313" key="8">
    <source>
        <dbReference type="Proteomes" id="UP000371041"/>
    </source>
</evidence>
<dbReference type="PANTHER" id="PTHR43701">
    <property type="entry name" value="MEMBRANE TRANSPORTER PROTEIN MJ0441-RELATED"/>
    <property type="match status" value="1"/>
</dbReference>
<keyword evidence="8" id="KW-1185">Reference proteome</keyword>
<dbReference type="Proteomes" id="UP000371041">
    <property type="component" value="Chromosome"/>
</dbReference>
<feature type="transmembrane region" description="Helical" evidence="6">
    <location>
        <begin position="202"/>
        <end position="225"/>
    </location>
</feature>
<dbReference type="InterPro" id="IPR051598">
    <property type="entry name" value="TSUP/Inactive_protease-like"/>
</dbReference>
<keyword evidence="6" id="KW-1003">Cell membrane</keyword>
<feature type="transmembrane region" description="Helical" evidence="6">
    <location>
        <begin position="140"/>
        <end position="165"/>
    </location>
</feature>
<accession>A0A5Q3Q8A8</accession>
<evidence type="ECO:0000256" key="2">
    <source>
        <dbReference type="ARBA" id="ARBA00009142"/>
    </source>
</evidence>
<keyword evidence="5 6" id="KW-0472">Membrane</keyword>
<reference evidence="8" key="1">
    <citation type="submission" date="2019-11" db="EMBL/GenBank/DDBJ databases">
        <title>The complete genome sequence of Saccharopolyspora sp. E2A.</title>
        <authorList>
            <person name="Zhang G."/>
        </authorList>
    </citation>
    <scope>NUCLEOTIDE SEQUENCE [LARGE SCALE GENOMIC DNA]</scope>
    <source>
        <strain evidence="8">E2A</strain>
    </source>
</reference>
<dbReference type="InterPro" id="IPR002781">
    <property type="entry name" value="TM_pro_TauE-like"/>
</dbReference>
<evidence type="ECO:0000256" key="4">
    <source>
        <dbReference type="ARBA" id="ARBA00022989"/>
    </source>
</evidence>
<sequence>MGSFVLLALAGLAGQLVDGALGMAFGVTSTTVLLAAGIAPAMASASTHLAEVGTTLASGLSHWRFGNVDWPKIGWLAVPGGISAFVGATFLTSIPAAAAEPVVAVILFGVGIYILLQFAVDRSGPVVRVRSVPRRFLTPLAVVAGFMDAVGGGGWGPVGSSTLLASRRMEPRKVVGTIAASEFIVTIGASLGFLFGLSASEIPFRVVAALLVGGVIAAPIAAWVVRFLNARLLGTLVGGVIVLTNLRTFLQAIGFETLLSVPLYAVLIAGWLTAIILAIRATRLDRQQGTKPAVEAEDAATAAGS</sequence>
<proteinExistence type="inferred from homology"/>
<dbReference type="Pfam" id="PF01925">
    <property type="entry name" value="TauE"/>
    <property type="match status" value="1"/>
</dbReference>
<dbReference type="PANTHER" id="PTHR43701:SF12">
    <property type="entry name" value="MEMBRANE TRANSPORTER PROTEIN YTNM-RELATED"/>
    <property type="match status" value="1"/>
</dbReference>
<feature type="transmembrane region" description="Helical" evidence="6">
    <location>
        <begin position="174"/>
        <end position="196"/>
    </location>
</feature>
<dbReference type="GO" id="GO:0005886">
    <property type="term" value="C:plasma membrane"/>
    <property type="evidence" value="ECO:0007669"/>
    <property type="project" value="UniProtKB-SubCell"/>
</dbReference>
<evidence type="ECO:0000256" key="1">
    <source>
        <dbReference type="ARBA" id="ARBA00004141"/>
    </source>
</evidence>
<organism evidence="7 8">
    <name type="scientific">Allosaccharopolyspora coralli</name>
    <dbReference type="NCBI Taxonomy" id="2665642"/>
    <lineage>
        <taxon>Bacteria</taxon>
        <taxon>Bacillati</taxon>
        <taxon>Actinomycetota</taxon>
        <taxon>Actinomycetes</taxon>
        <taxon>Pseudonocardiales</taxon>
        <taxon>Pseudonocardiaceae</taxon>
        <taxon>Allosaccharopolyspora</taxon>
    </lineage>
</organism>